<dbReference type="RefSeq" id="WP_189378128.1">
    <property type="nucleotide sequence ID" value="NZ_BNAH01000007.1"/>
</dbReference>
<dbReference type="InterPro" id="IPR051675">
    <property type="entry name" value="Endo/Exo/Phosphatase_dom_1"/>
</dbReference>
<comment type="caution">
    <text evidence="2">The sequence shown here is derived from an EMBL/GenBank/DDBJ whole genome shotgun (WGS) entry which is preliminary data.</text>
</comment>
<dbReference type="PANTHER" id="PTHR21180:SF32">
    <property type="entry name" value="ENDONUCLEASE_EXONUCLEASE_PHOSPHATASE FAMILY DOMAIN-CONTAINING PROTEIN 1"/>
    <property type="match status" value="1"/>
</dbReference>
<feature type="chain" id="PRO_5047480395" description="Helix-hairpin-helix domain-containing protein" evidence="1">
    <location>
        <begin position="24"/>
        <end position="104"/>
    </location>
</feature>
<evidence type="ECO:0000313" key="3">
    <source>
        <dbReference type="Proteomes" id="UP000626370"/>
    </source>
</evidence>
<dbReference type="PANTHER" id="PTHR21180">
    <property type="entry name" value="ENDONUCLEASE/EXONUCLEASE/PHOSPHATASE FAMILY DOMAIN-CONTAINING PROTEIN 1"/>
    <property type="match status" value="1"/>
</dbReference>
<dbReference type="NCBIfam" id="TIGR00426">
    <property type="entry name" value="competence protein ComEA helix-hairpin-helix repeat region"/>
    <property type="match status" value="1"/>
</dbReference>
<name>A0ABQ3IQQ2_9GAMM</name>
<proteinExistence type="predicted"/>
<dbReference type="Pfam" id="PF12836">
    <property type="entry name" value="HHH_3"/>
    <property type="match status" value="1"/>
</dbReference>
<sequence length="104" mass="11484">MKKSILLPLSILLLSTSSFNVSAMDKSSDVKTKVQLEQVQQMVIDLNNADLTQLKTLKGIGDKRAQAIIDYRNQHGKFTSLEQLLEVKGVGNAFLQANQGLLKI</sequence>
<dbReference type="Proteomes" id="UP000626370">
    <property type="component" value="Unassembled WGS sequence"/>
</dbReference>
<evidence type="ECO:0000256" key="1">
    <source>
        <dbReference type="SAM" id="SignalP"/>
    </source>
</evidence>
<protein>
    <recommendedName>
        <fullName evidence="4">Helix-hairpin-helix domain-containing protein</fullName>
    </recommendedName>
</protein>
<dbReference type="Gene3D" id="1.10.150.280">
    <property type="entry name" value="AF1531-like domain"/>
    <property type="match status" value="1"/>
</dbReference>
<feature type="signal peptide" evidence="1">
    <location>
        <begin position="1"/>
        <end position="23"/>
    </location>
</feature>
<accession>A0ABQ3IQQ2</accession>
<evidence type="ECO:0000313" key="2">
    <source>
        <dbReference type="EMBL" id="GHE90561.1"/>
    </source>
</evidence>
<keyword evidence="3" id="KW-1185">Reference proteome</keyword>
<dbReference type="InterPro" id="IPR004509">
    <property type="entry name" value="Competence_ComEA_HhH"/>
</dbReference>
<evidence type="ECO:0008006" key="4">
    <source>
        <dbReference type="Google" id="ProtNLM"/>
    </source>
</evidence>
<organism evidence="2 3">
    <name type="scientific">Thalassotalea profundi</name>
    <dbReference type="NCBI Taxonomy" id="2036687"/>
    <lineage>
        <taxon>Bacteria</taxon>
        <taxon>Pseudomonadati</taxon>
        <taxon>Pseudomonadota</taxon>
        <taxon>Gammaproteobacteria</taxon>
        <taxon>Alteromonadales</taxon>
        <taxon>Colwelliaceae</taxon>
        <taxon>Thalassotalea</taxon>
    </lineage>
</organism>
<keyword evidence="1" id="KW-0732">Signal</keyword>
<dbReference type="InterPro" id="IPR010994">
    <property type="entry name" value="RuvA_2-like"/>
</dbReference>
<dbReference type="EMBL" id="BNAH01000007">
    <property type="protein sequence ID" value="GHE90561.1"/>
    <property type="molecule type" value="Genomic_DNA"/>
</dbReference>
<reference evidence="3" key="1">
    <citation type="journal article" date="2019" name="Int. J. Syst. Evol. Microbiol.">
        <title>The Global Catalogue of Microorganisms (GCM) 10K type strain sequencing project: providing services to taxonomists for standard genome sequencing and annotation.</title>
        <authorList>
            <consortium name="The Broad Institute Genomics Platform"/>
            <consortium name="The Broad Institute Genome Sequencing Center for Infectious Disease"/>
            <person name="Wu L."/>
            <person name="Ma J."/>
        </authorList>
    </citation>
    <scope>NUCLEOTIDE SEQUENCE [LARGE SCALE GENOMIC DNA]</scope>
    <source>
        <strain evidence="3">CGMCC 1.15922</strain>
    </source>
</reference>
<dbReference type="SUPFAM" id="SSF47781">
    <property type="entry name" value="RuvA domain 2-like"/>
    <property type="match status" value="1"/>
</dbReference>
<gene>
    <name evidence="2" type="ORF">GCM10011501_19960</name>
</gene>